<keyword evidence="4" id="KW-1133">Transmembrane helix</keyword>
<proteinExistence type="inferred from homology"/>
<protein>
    <submittedName>
        <fullName evidence="5">MFS general substrate transporter</fullName>
    </submittedName>
</protein>
<accession>A0A8E2DXT4</accession>
<evidence type="ECO:0000256" key="1">
    <source>
        <dbReference type="ARBA" id="ARBA00004141"/>
    </source>
</evidence>
<evidence type="ECO:0000313" key="5">
    <source>
        <dbReference type="EMBL" id="OCK73717.1"/>
    </source>
</evidence>
<feature type="transmembrane region" description="Helical" evidence="4">
    <location>
        <begin position="226"/>
        <end position="243"/>
    </location>
</feature>
<comment type="subcellular location">
    <subcellularLocation>
        <location evidence="1">Membrane</location>
        <topology evidence="1">Multi-pass membrane protein</topology>
    </subcellularLocation>
</comment>
<keyword evidence="4" id="KW-0472">Membrane</keyword>
<dbReference type="Pfam" id="PF07690">
    <property type="entry name" value="MFS_1"/>
    <property type="match status" value="1"/>
</dbReference>
<dbReference type="InterPro" id="IPR011701">
    <property type="entry name" value="MFS"/>
</dbReference>
<dbReference type="Gene3D" id="1.20.1250.20">
    <property type="entry name" value="MFS general substrate transporter like domains"/>
    <property type="match status" value="2"/>
</dbReference>
<dbReference type="PANTHER" id="PTHR11360:SF130">
    <property type="entry name" value="MAJOR FACILITATOR SUPERFAMILY (MFS) PROFILE DOMAIN-CONTAINING PROTEIN-RELATED"/>
    <property type="match status" value="1"/>
</dbReference>
<keyword evidence="6" id="KW-1185">Reference proteome</keyword>
<organism evidence="5 6">
    <name type="scientific">Lepidopterella palustris CBS 459.81</name>
    <dbReference type="NCBI Taxonomy" id="1314670"/>
    <lineage>
        <taxon>Eukaryota</taxon>
        <taxon>Fungi</taxon>
        <taxon>Dikarya</taxon>
        <taxon>Ascomycota</taxon>
        <taxon>Pezizomycotina</taxon>
        <taxon>Dothideomycetes</taxon>
        <taxon>Pleosporomycetidae</taxon>
        <taxon>Mytilinidiales</taxon>
        <taxon>Argynnaceae</taxon>
        <taxon>Lepidopterella</taxon>
    </lineage>
</organism>
<dbReference type="AlphaFoldDB" id="A0A8E2DXT4"/>
<feature type="transmembrane region" description="Helical" evidence="4">
    <location>
        <begin position="121"/>
        <end position="141"/>
    </location>
</feature>
<dbReference type="InterPro" id="IPR036259">
    <property type="entry name" value="MFS_trans_sf"/>
</dbReference>
<feature type="transmembrane region" description="Helical" evidence="4">
    <location>
        <begin position="88"/>
        <end position="109"/>
    </location>
</feature>
<feature type="transmembrane region" description="Helical" evidence="4">
    <location>
        <begin position="26"/>
        <end position="51"/>
    </location>
</feature>
<dbReference type="OrthoDB" id="5212574at2759"/>
<dbReference type="Proteomes" id="UP000250266">
    <property type="component" value="Unassembled WGS sequence"/>
</dbReference>
<evidence type="ECO:0000256" key="2">
    <source>
        <dbReference type="ARBA" id="ARBA00006727"/>
    </source>
</evidence>
<feature type="compositionally biased region" description="Basic and acidic residues" evidence="3">
    <location>
        <begin position="7"/>
        <end position="20"/>
    </location>
</feature>
<dbReference type="EMBL" id="KV745678">
    <property type="protein sequence ID" value="OCK73717.1"/>
    <property type="molecule type" value="Genomic_DNA"/>
</dbReference>
<feature type="transmembrane region" description="Helical" evidence="4">
    <location>
        <begin position="60"/>
        <end position="82"/>
    </location>
</feature>
<evidence type="ECO:0000256" key="3">
    <source>
        <dbReference type="SAM" id="MobiDB-lite"/>
    </source>
</evidence>
<sequence length="383" mass="41466">MGTENRASGEDENKPEEFPVDRGGTAWLQVAVGFLAIMNCFGFFSAFGLIISGRLVDAGYFYPVMIGGCALQLIGIFGASFATKYWSIFLTQGIVLGLGSGLMWAPAMWLIATHFDRKKGLAIGISSTGSPIGAIVFTAAGLRVMRAFFLVGNSILLAASSPRPPPEHNRRAPLVEWQAFKQLDYSLFCAGTFISALAVWSVVYYIPAFGEMVLSLPPTTSVTTLIIMNSSGLLGRILVLWLSDHFYGPLPNLTICTLLCASCIFFWLYIINLTGLFIWAGFYGFFWHAIQTLFTASCAGITRDREKLGARMGMCFSLISLSVLIGALMGGALVQADGGGYLYAQVMAGCAYVVGVAMVGSAWLVQEKSSSRRGRERGRLKIF</sequence>
<comment type="similarity">
    <text evidence="2">Belongs to the major facilitator superfamily. Monocarboxylate porter (TC 2.A.1.13) family.</text>
</comment>
<feature type="transmembrane region" description="Helical" evidence="4">
    <location>
        <begin position="342"/>
        <end position="365"/>
    </location>
</feature>
<feature type="transmembrane region" description="Helical" evidence="4">
    <location>
        <begin position="276"/>
        <end position="302"/>
    </location>
</feature>
<evidence type="ECO:0000256" key="4">
    <source>
        <dbReference type="SAM" id="Phobius"/>
    </source>
</evidence>
<dbReference type="SUPFAM" id="SSF103473">
    <property type="entry name" value="MFS general substrate transporter"/>
    <property type="match status" value="1"/>
</dbReference>
<dbReference type="GO" id="GO:0022857">
    <property type="term" value="F:transmembrane transporter activity"/>
    <property type="evidence" value="ECO:0007669"/>
    <property type="project" value="InterPro"/>
</dbReference>
<feature type="transmembrane region" description="Helical" evidence="4">
    <location>
        <begin position="185"/>
        <end position="206"/>
    </location>
</feature>
<evidence type="ECO:0000313" key="6">
    <source>
        <dbReference type="Proteomes" id="UP000250266"/>
    </source>
</evidence>
<dbReference type="GO" id="GO:0016020">
    <property type="term" value="C:membrane"/>
    <property type="evidence" value="ECO:0007669"/>
    <property type="project" value="UniProtKB-SubCell"/>
</dbReference>
<feature type="transmembrane region" description="Helical" evidence="4">
    <location>
        <begin position="250"/>
        <end position="270"/>
    </location>
</feature>
<dbReference type="PANTHER" id="PTHR11360">
    <property type="entry name" value="MONOCARBOXYLATE TRANSPORTER"/>
    <property type="match status" value="1"/>
</dbReference>
<dbReference type="InterPro" id="IPR050327">
    <property type="entry name" value="Proton-linked_MCT"/>
</dbReference>
<keyword evidence="4" id="KW-0812">Transmembrane</keyword>
<reference evidence="5 6" key="1">
    <citation type="journal article" date="2016" name="Nat. Commun.">
        <title>Ectomycorrhizal ecology is imprinted in the genome of the dominant symbiotic fungus Cenococcum geophilum.</title>
        <authorList>
            <consortium name="DOE Joint Genome Institute"/>
            <person name="Peter M."/>
            <person name="Kohler A."/>
            <person name="Ohm R.A."/>
            <person name="Kuo A."/>
            <person name="Krutzmann J."/>
            <person name="Morin E."/>
            <person name="Arend M."/>
            <person name="Barry K.W."/>
            <person name="Binder M."/>
            <person name="Choi C."/>
            <person name="Clum A."/>
            <person name="Copeland A."/>
            <person name="Grisel N."/>
            <person name="Haridas S."/>
            <person name="Kipfer T."/>
            <person name="LaButti K."/>
            <person name="Lindquist E."/>
            <person name="Lipzen A."/>
            <person name="Maire R."/>
            <person name="Meier B."/>
            <person name="Mihaltcheva S."/>
            <person name="Molinier V."/>
            <person name="Murat C."/>
            <person name="Poggeler S."/>
            <person name="Quandt C.A."/>
            <person name="Sperisen C."/>
            <person name="Tritt A."/>
            <person name="Tisserant E."/>
            <person name="Crous P.W."/>
            <person name="Henrissat B."/>
            <person name="Nehls U."/>
            <person name="Egli S."/>
            <person name="Spatafora J.W."/>
            <person name="Grigoriev I.V."/>
            <person name="Martin F.M."/>
        </authorList>
    </citation>
    <scope>NUCLEOTIDE SEQUENCE [LARGE SCALE GENOMIC DNA]</scope>
    <source>
        <strain evidence="5 6">CBS 459.81</strain>
    </source>
</reference>
<feature type="transmembrane region" description="Helical" evidence="4">
    <location>
        <begin position="314"/>
        <end position="336"/>
    </location>
</feature>
<gene>
    <name evidence="5" type="ORF">K432DRAFT_420621</name>
</gene>
<name>A0A8E2DXT4_9PEZI</name>
<feature type="region of interest" description="Disordered" evidence="3">
    <location>
        <begin position="1"/>
        <end position="20"/>
    </location>
</feature>